<protein>
    <submittedName>
        <fullName evidence="2">Phosphodiesterase/alkaline phosphatase D-like protein</fullName>
    </submittedName>
</protein>
<evidence type="ECO:0000313" key="3">
    <source>
        <dbReference type="Proteomes" id="UP000572540"/>
    </source>
</evidence>
<reference evidence="2 3" key="1">
    <citation type="submission" date="2020-07" db="EMBL/GenBank/DDBJ databases">
        <title>Exploring microbial biodiversity for novel pathways involved in the catabolism of aromatic compounds derived from lignin.</title>
        <authorList>
            <person name="Elkins J."/>
        </authorList>
    </citation>
    <scope>NUCLEOTIDE SEQUENCE [LARGE SCALE GENOMIC DNA]</scope>
    <source>
        <strain evidence="2 3">H2C3B</strain>
    </source>
</reference>
<dbReference type="Proteomes" id="UP000572540">
    <property type="component" value="Unassembled WGS sequence"/>
</dbReference>
<organism evidence="2 3">
    <name type="scientific">Paraburkholderia bryophila</name>
    <dbReference type="NCBI Taxonomy" id="420952"/>
    <lineage>
        <taxon>Bacteria</taxon>
        <taxon>Pseudomonadati</taxon>
        <taxon>Pseudomonadota</taxon>
        <taxon>Betaproteobacteria</taxon>
        <taxon>Burkholderiales</taxon>
        <taxon>Burkholderiaceae</taxon>
        <taxon>Paraburkholderia</taxon>
    </lineage>
</organism>
<dbReference type="EMBL" id="JACCAU010000001">
    <property type="protein sequence ID" value="NYH17026.1"/>
    <property type="molecule type" value="Genomic_DNA"/>
</dbReference>
<name>A0A7Y9WB53_9BURK</name>
<accession>A0A7Y9WB53</accession>
<comment type="caution">
    <text evidence="2">The sequence shown here is derived from an EMBL/GenBank/DDBJ whole genome shotgun (WGS) entry which is preliminary data.</text>
</comment>
<gene>
    <name evidence="2" type="ORF">GGD41_004254</name>
</gene>
<dbReference type="AlphaFoldDB" id="A0A7Y9WB53"/>
<evidence type="ECO:0000256" key="1">
    <source>
        <dbReference type="SAM" id="SignalP"/>
    </source>
</evidence>
<keyword evidence="1" id="KW-0732">Signal</keyword>
<proteinExistence type="predicted"/>
<evidence type="ECO:0000313" key="2">
    <source>
        <dbReference type="EMBL" id="NYH17026.1"/>
    </source>
</evidence>
<feature type="signal peptide" evidence="1">
    <location>
        <begin position="1"/>
        <end position="25"/>
    </location>
</feature>
<dbReference type="RefSeq" id="WP_179713648.1">
    <property type="nucleotide sequence ID" value="NZ_JACCAU010000001.1"/>
</dbReference>
<sequence>MINRRLFLRAIAISYLTAISPLSLATPTTPPAATPPPRGYALTNGATARKRKDGTWMFWVRIVNFDDPGTDIAANLQIATDKGFQQIVDVLPVTLSASRSFIAQIPYVPRTGNTQLYYRYLIGRSASTAPTVSVVVGTIAPWDNESRDQ</sequence>
<feature type="chain" id="PRO_5030800346" evidence="1">
    <location>
        <begin position="26"/>
        <end position="149"/>
    </location>
</feature>